<evidence type="ECO:0000313" key="2">
    <source>
        <dbReference type="Proteomes" id="UP000592294"/>
    </source>
</evidence>
<name>A0A850RDX4_9GAMM</name>
<accession>A0A850RDX4</accession>
<dbReference type="SUPFAM" id="SSF140990">
    <property type="entry name" value="FtsH protease domain-like"/>
    <property type="match status" value="1"/>
</dbReference>
<gene>
    <name evidence="1" type="ORF">HW932_09650</name>
</gene>
<dbReference type="GO" id="GO:0004222">
    <property type="term" value="F:metalloendopeptidase activity"/>
    <property type="evidence" value="ECO:0007669"/>
    <property type="project" value="InterPro"/>
</dbReference>
<proteinExistence type="predicted"/>
<dbReference type="Gene3D" id="1.20.58.760">
    <property type="entry name" value="Peptidase M41"/>
    <property type="match status" value="1"/>
</dbReference>
<protein>
    <recommendedName>
        <fullName evidence="3">Peptidase M41 domain-containing protein</fullName>
    </recommendedName>
</protein>
<dbReference type="Proteomes" id="UP000592294">
    <property type="component" value="Unassembled WGS sequence"/>
</dbReference>
<comment type="caution">
    <text evidence="1">The sequence shown here is derived from an EMBL/GenBank/DDBJ whole genome shotgun (WGS) entry which is preliminary data.</text>
</comment>
<evidence type="ECO:0008006" key="3">
    <source>
        <dbReference type="Google" id="ProtNLM"/>
    </source>
</evidence>
<dbReference type="EMBL" id="JABZEO010000005">
    <property type="protein sequence ID" value="NVZ09527.1"/>
    <property type="molecule type" value="Genomic_DNA"/>
</dbReference>
<dbReference type="InterPro" id="IPR037219">
    <property type="entry name" value="Peptidase_M41-like"/>
</dbReference>
<organism evidence="1 2">
    <name type="scientific">Allochromatium humboldtianum</name>
    <dbReference type="NCBI Taxonomy" id="504901"/>
    <lineage>
        <taxon>Bacteria</taxon>
        <taxon>Pseudomonadati</taxon>
        <taxon>Pseudomonadota</taxon>
        <taxon>Gammaproteobacteria</taxon>
        <taxon>Chromatiales</taxon>
        <taxon>Chromatiaceae</taxon>
        <taxon>Allochromatium</taxon>
    </lineage>
</organism>
<dbReference type="RefSeq" id="WP_176976280.1">
    <property type="nucleotide sequence ID" value="NZ_JABZEO010000005.1"/>
</dbReference>
<reference evidence="1 2" key="1">
    <citation type="submission" date="2020-06" db="EMBL/GenBank/DDBJ databases">
        <title>Whole-genome sequence of Allochromatium humboldtianum DSM 21881, type strain.</title>
        <authorList>
            <person name="Kyndt J.A."/>
            <person name="Meyer T.E."/>
        </authorList>
    </citation>
    <scope>NUCLEOTIDE SEQUENCE [LARGE SCALE GENOMIC DNA]</scope>
    <source>
        <strain evidence="1 2">DSM 21881</strain>
    </source>
</reference>
<dbReference type="AlphaFoldDB" id="A0A850RDX4"/>
<sequence length="196" mass="21572">MNTIDRLTFTNPDARRAMEADARHLLSLALSAQGPAALACPRRAAALHEAGHVVMYLDHGRRVRSVKIFERDGFWLGMTRAAGRLYIDEWTHPLADLVEAKILLAGPFAELALSGSPALGAGVDELALARAIVGQASSKLDEDPEHLMTETLTEVLERLRDHRRALDEMAALLQRHRKLSGERVTAVLRRHASGYA</sequence>
<dbReference type="GO" id="GO:0005524">
    <property type="term" value="F:ATP binding"/>
    <property type="evidence" value="ECO:0007669"/>
    <property type="project" value="InterPro"/>
</dbReference>
<dbReference type="GO" id="GO:0004176">
    <property type="term" value="F:ATP-dependent peptidase activity"/>
    <property type="evidence" value="ECO:0007669"/>
    <property type="project" value="InterPro"/>
</dbReference>
<dbReference type="GO" id="GO:0006508">
    <property type="term" value="P:proteolysis"/>
    <property type="evidence" value="ECO:0007669"/>
    <property type="project" value="InterPro"/>
</dbReference>
<evidence type="ECO:0000313" key="1">
    <source>
        <dbReference type="EMBL" id="NVZ09527.1"/>
    </source>
</evidence>
<keyword evidence="2" id="KW-1185">Reference proteome</keyword>